<feature type="region of interest" description="Disordered" evidence="1">
    <location>
        <begin position="617"/>
        <end position="638"/>
    </location>
</feature>
<dbReference type="OrthoDB" id="2798053at2759"/>
<evidence type="ECO:0000256" key="1">
    <source>
        <dbReference type="SAM" id="MobiDB-lite"/>
    </source>
</evidence>
<comment type="caution">
    <text evidence="2">The sequence shown here is derived from an EMBL/GenBank/DDBJ whole genome shotgun (WGS) entry which is preliminary data.</text>
</comment>
<dbReference type="EMBL" id="MLYV02000088">
    <property type="protein sequence ID" value="PSS37002.1"/>
    <property type="molecule type" value="Genomic_DNA"/>
</dbReference>
<dbReference type="AlphaFoldDB" id="A0A2R6S413"/>
<proteinExistence type="predicted"/>
<dbReference type="Proteomes" id="UP000186601">
    <property type="component" value="Unassembled WGS sequence"/>
</dbReference>
<evidence type="ECO:0000313" key="2">
    <source>
        <dbReference type="EMBL" id="PSS37002.1"/>
    </source>
</evidence>
<gene>
    <name evidence="2" type="ORF">PHLCEN_2v1144</name>
</gene>
<sequence length="638" mass="71815">MNEHEAGIPDFTQATAKELIAALRRDHTTADHIQTIWKVLLNRWDKRQTHDLVVALIESGCNAQIFLAELLRAIYTKFLGEDVSVVGTYRTRQIVPNTVETADTFSGRWQRMIACGWYDPHKKRTKEESKFVATWGYSFEPPSAVSWRPASIRGMISSRAPPADELGRILSEAKALGQDIDYVLSRAIPLHAEGLIGLGKNTEARAYIFSYISSLYNSASGPQSSPEISRLLKVSRNLPSDMRTEFVRQMYPILNSLSLSDTWHTLPEKSDISSNAAIDTVGLPCFWYFLIHLATTGDAGRPEKEPDEDVIINLLFPLWTQLNRTVRVPPALDVSELNQSCFIAAIMWMMVGGLSKNQNSYDWIRGLPFFWESLSCARLPEVDNFLENLGNAILWQAWKDVRRGFMRLVDAAMKKSSPSNYKKCPEGFCSMIIQLFIADSTVIPDDSKPATLILLVRQFAMCGDFARGFQNSLVKLDSNTAKTVLSAIIKLLGPYPTEEERADIQSLQETYATYAYEDPADLPPHLVDRFISSITELARHDTTLAEALIKAGIVSLVSVIRDERYEYPPAEDVVPPHVRKIFRERMCEDAFNALQERTYLAAQKRLLYENPVRLPAPSAPASTMSRHRGRPSWMATGG</sequence>
<keyword evidence="3" id="KW-1185">Reference proteome</keyword>
<accession>A0A2R6S413</accession>
<reference evidence="2 3" key="1">
    <citation type="submission" date="2018-02" db="EMBL/GenBank/DDBJ databases">
        <title>Genome sequence of the basidiomycete white-rot fungus Phlebia centrifuga.</title>
        <authorList>
            <person name="Granchi Z."/>
            <person name="Peng M."/>
            <person name="de Vries R.P."/>
            <person name="Hilden K."/>
            <person name="Makela M.R."/>
            <person name="Grigoriev I."/>
            <person name="Riley R."/>
        </authorList>
    </citation>
    <scope>NUCLEOTIDE SEQUENCE [LARGE SCALE GENOMIC DNA]</scope>
    <source>
        <strain evidence="2 3">FBCC195</strain>
    </source>
</reference>
<name>A0A2R6S413_9APHY</name>
<protein>
    <submittedName>
        <fullName evidence="2">Uncharacterized protein</fullName>
    </submittedName>
</protein>
<organism evidence="2 3">
    <name type="scientific">Hermanssonia centrifuga</name>
    <dbReference type="NCBI Taxonomy" id="98765"/>
    <lineage>
        <taxon>Eukaryota</taxon>
        <taxon>Fungi</taxon>
        <taxon>Dikarya</taxon>
        <taxon>Basidiomycota</taxon>
        <taxon>Agaricomycotina</taxon>
        <taxon>Agaricomycetes</taxon>
        <taxon>Polyporales</taxon>
        <taxon>Meruliaceae</taxon>
        <taxon>Hermanssonia</taxon>
    </lineage>
</organism>
<evidence type="ECO:0000313" key="3">
    <source>
        <dbReference type="Proteomes" id="UP000186601"/>
    </source>
</evidence>